<dbReference type="Gene3D" id="1.20.200.10">
    <property type="entry name" value="Fumarase/aspartase (Central domain)"/>
    <property type="match status" value="1"/>
</dbReference>
<evidence type="ECO:0000313" key="5">
    <source>
        <dbReference type="Proteomes" id="UP000559182"/>
    </source>
</evidence>
<dbReference type="SUPFAM" id="SSF48557">
    <property type="entry name" value="L-aspartase-like"/>
    <property type="match status" value="1"/>
</dbReference>
<dbReference type="InterPro" id="IPR000362">
    <property type="entry name" value="Fumarate_lyase_fam"/>
</dbReference>
<evidence type="ECO:0000313" key="4">
    <source>
        <dbReference type="EMBL" id="MBB2891967.1"/>
    </source>
</evidence>
<keyword evidence="5" id="KW-1185">Reference proteome</keyword>
<dbReference type="RefSeq" id="WP_183320162.1">
    <property type="nucleotide sequence ID" value="NZ_JACHVQ010000001.1"/>
</dbReference>
<organism evidence="4 5">
    <name type="scientific">Flexivirga oryzae</name>
    <dbReference type="NCBI Taxonomy" id="1794944"/>
    <lineage>
        <taxon>Bacteria</taxon>
        <taxon>Bacillati</taxon>
        <taxon>Actinomycetota</taxon>
        <taxon>Actinomycetes</taxon>
        <taxon>Micrococcales</taxon>
        <taxon>Dermacoccaceae</taxon>
        <taxon>Flexivirga</taxon>
    </lineage>
</organism>
<comment type="caution">
    <text evidence="4">The sequence shown here is derived from an EMBL/GenBank/DDBJ whole genome shotgun (WGS) entry which is preliminary data.</text>
</comment>
<dbReference type="PANTHER" id="PTHR43172">
    <property type="entry name" value="ADENYLOSUCCINATE LYASE"/>
    <property type="match status" value="1"/>
</dbReference>
<protein>
    <submittedName>
        <fullName evidence="4">3-carboxy-cis,cis-muconate cycloisomerase</fullName>
        <ecNumber evidence="4">5.5.1.2</ecNumber>
    </submittedName>
</protein>
<dbReference type="InterPro" id="IPR020557">
    <property type="entry name" value="Fumarate_lyase_CS"/>
</dbReference>
<dbReference type="GO" id="GO:0016829">
    <property type="term" value="F:lyase activity"/>
    <property type="evidence" value="ECO:0007669"/>
    <property type="project" value="UniProtKB-KW"/>
</dbReference>
<comment type="similarity">
    <text evidence="2">Belongs to the class-II fumarase/aspartase family.</text>
</comment>
<evidence type="ECO:0000259" key="3">
    <source>
        <dbReference type="Pfam" id="PF00206"/>
    </source>
</evidence>
<sequence length="413" mass="43256">MADLLWPGDHRAGDHFSDDEVIRCMLRVETAWLAALSAADVAPATAAVDLEDAVGRVDPTALAVASEAGGNPVIPLLAAVREALADRPEAARWVHRGLTSQDTLDTALVLALRGCADAVLQLLDQQVEALSGLAESNRHAVMAGRTLTQHAVPITFGLKAAQWLLGLLDARDDLRAARDGLPAQFGGAAGTLAGPDLLLRLTDGRGDAVALARSAANRLELPWSAPWHTTRAPITRAGDALTRATDAWGRIARDVLVLARPEIAELAEPAEVGRGGSSTMPHKVNPIMSVLIRRAALAAPGLAAQLHLAAAEFVDERADGAWHTEWQTLAALGRHTLTAAAQTTELLAGLHVDTGRMARLVSSAGTALLAEERNLAGFVGRGGDIDDDPTHYLGSSDSIIDAVLERARSGGAQ</sequence>
<dbReference type="Gene3D" id="1.10.275.10">
    <property type="entry name" value="Fumarase/aspartase (N-terminal domain)"/>
    <property type="match status" value="1"/>
</dbReference>
<dbReference type="EC" id="5.5.1.2" evidence="4"/>
<dbReference type="InterPro" id="IPR022761">
    <property type="entry name" value="Fumarate_lyase_N"/>
</dbReference>
<dbReference type="InterPro" id="IPR008948">
    <property type="entry name" value="L-Aspartase-like"/>
</dbReference>
<keyword evidence="1" id="KW-0456">Lyase</keyword>
<reference evidence="4 5" key="1">
    <citation type="submission" date="2020-08" db="EMBL/GenBank/DDBJ databases">
        <title>Sequencing the genomes of 1000 actinobacteria strains.</title>
        <authorList>
            <person name="Klenk H.-P."/>
        </authorList>
    </citation>
    <scope>NUCLEOTIDE SEQUENCE [LARGE SCALE GENOMIC DNA]</scope>
    <source>
        <strain evidence="4 5">DSM 105369</strain>
    </source>
</reference>
<dbReference type="Pfam" id="PF00206">
    <property type="entry name" value="Lyase_1"/>
    <property type="match status" value="1"/>
</dbReference>
<evidence type="ECO:0000256" key="2">
    <source>
        <dbReference type="ARBA" id="ARBA00034772"/>
    </source>
</evidence>
<proteinExistence type="inferred from homology"/>
<name>A0A839N3T0_9MICO</name>
<dbReference type="PRINTS" id="PR00149">
    <property type="entry name" value="FUMRATELYASE"/>
</dbReference>
<dbReference type="InterPro" id="IPR024083">
    <property type="entry name" value="Fumarase/histidase_N"/>
</dbReference>
<evidence type="ECO:0000256" key="1">
    <source>
        <dbReference type="ARBA" id="ARBA00023239"/>
    </source>
</evidence>
<dbReference type="Proteomes" id="UP000559182">
    <property type="component" value="Unassembled WGS sequence"/>
</dbReference>
<gene>
    <name evidence="4" type="ORF">FHU39_001951</name>
</gene>
<dbReference type="EMBL" id="JACHVQ010000001">
    <property type="protein sequence ID" value="MBB2891967.1"/>
    <property type="molecule type" value="Genomic_DNA"/>
</dbReference>
<dbReference type="AlphaFoldDB" id="A0A839N3T0"/>
<accession>A0A839N3T0</accession>
<dbReference type="PROSITE" id="PS00163">
    <property type="entry name" value="FUMARATE_LYASES"/>
    <property type="match status" value="1"/>
</dbReference>
<keyword evidence="4" id="KW-0413">Isomerase</keyword>
<dbReference type="GO" id="GO:0047472">
    <property type="term" value="F:3-carboxy-cis,cis-muconate cycloisomerase activity"/>
    <property type="evidence" value="ECO:0007669"/>
    <property type="project" value="UniProtKB-EC"/>
</dbReference>
<feature type="domain" description="Fumarate lyase N-terminal" evidence="3">
    <location>
        <begin position="80"/>
        <end position="299"/>
    </location>
</feature>
<dbReference type="PANTHER" id="PTHR43172:SF2">
    <property type="entry name" value="ADENYLOSUCCINATE LYASE C-TERMINAL DOMAIN-CONTAINING PROTEIN"/>
    <property type="match status" value="1"/>
</dbReference>